<dbReference type="Proteomes" id="UP000291822">
    <property type="component" value="Unassembled WGS sequence"/>
</dbReference>
<evidence type="ECO:0000313" key="2">
    <source>
        <dbReference type="EMBL" id="TCI11835.1"/>
    </source>
</evidence>
<sequence length="131" mass="14540">MQLKYETHYIPALYTIVGILLVVNLLALMSGAWLALIAIGIQVVIIASVYARKTWAYLVVRVWSAICILAGVLIWLAVLLRGFEFSHSAGYMIFQTLLLLVGLYFFKGAKVALMARGPAESTPPEMHQEDI</sequence>
<gene>
    <name evidence="2" type="ORF">EZM97_00230</name>
</gene>
<comment type="caution">
    <text evidence="2">The sequence shown here is derived from an EMBL/GenBank/DDBJ whole genome shotgun (WGS) entry which is preliminary data.</text>
</comment>
<feature type="transmembrane region" description="Helical" evidence="1">
    <location>
        <begin position="33"/>
        <end position="51"/>
    </location>
</feature>
<keyword evidence="1" id="KW-0472">Membrane</keyword>
<organism evidence="2 3">
    <name type="scientific">Dyella soli</name>
    <dbReference type="NCBI Taxonomy" id="522319"/>
    <lineage>
        <taxon>Bacteria</taxon>
        <taxon>Pseudomonadati</taxon>
        <taxon>Pseudomonadota</taxon>
        <taxon>Gammaproteobacteria</taxon>
        <taxon>Lysobacterales</taxon>
        <taxon>Rhodanobacteraceae</taxon>
        <taxon>Dyella</taxon>
    </lineage>
</organism>
<keyword evidence="1" id="KW-1133">Transmembrane helix</keyword>
<protein>
    <submittedName>
        <fullName evidence="2">Uncharacterized protein</fullName>
    </submittedName>
</protein>
<name>A0A4R0YRB5_9GAMM</name>
<feature type="transmembrane region" description="Helical" evidence="1">
    <location>
        <begin position="9"/>
        <end position="27"/>
    </location>
</feature>
<reference evidence="2 3" key="1">
    <citation type="submission" date="2019-02" db="EMBL/GenBank/DDBJ databases">
        <title>Dyella amyloliquefaciens sp. nov., isolated from forest soil.</title>
        <authorList>
            <person name="Gao Z.-H."/>
            <person name="Qiu L.-H."/>
        </authorList>
    </citation>
    <scope>NUCLEOTIDE SEQUENCE [LARGE SCALE GENOMIC DNA]</scope>
    <source>
        <strain evidence="2 3">KACC 12747</strain>
    </source>
</reference>
<proteinExistence type="predicted"/>
<dbReference type="AlphaFoldDB" id="A0A4R0YRB5"/>
<feature type="transmembrane region" description="Helical" evidence="1">
    <location>
        <begin position="89"/>
        <end position="106"/>
    </location>
</feature>
<dbReference type="RefSeq" id="WP_131151385.1">
    <property type="nucleotide sequence ID" value="NZ_SJTG01000001.1"/>
</dbReference>
<evidence type="ECO:0000313" key="3">
    <source>
        <dbReference type="Proteomes" id="UP000291822"/>
    </source>
</evidence>
<accession>A0A4R0YRB5</accession>
<feature type="transmembrane region" description="Helical" evidence="1">
    <location>
        <begin position="58"/>
        <end position="83"/>
    </location>
</feature>
<keyword evidence="3" id="KW-1185">Reference proteome</keyword>
<keyword evidence="1" id="KW-0812">Transmembrane</keyword>
<dbReference type="EMBL" id="SJTG01000001">
    <property type="protein sequence ID" value="TCI11835.1"/>
    <property type="molecule type" value="Genomic_DNA"/>
</dbReference>
<evidence type="ECO:0000256" key="1">
    <source>
        <dbReference type="SAM" id="Phobius"/>
    </source>
</evidence>